<gene>
    <name evidence="1" type="ORF">F4556_004699</name>
</gene>
<protein>
    <recommendedName>
        <fullName evidence="3">DUF3800 domain-containing protein</fullName>
    </recommendedName>
</protein>
<dbReference type="Proteomes" id="UP000573327">
    <property type="component" value="Unassembled WGS sequence"/>
</dbReference>
<proteinExistence type="predicted"/>
<name>A0A7W7SEV0_9ACTN</name>
<dbReference type="RefSeq" id="WP_184919299.1">
    <property type="nucleotide sequence ID" value="NZ_JACHJR010000001.1"/>
</dbReference>
<evidence type="ECO:0008006" key="3">
    <source>
        <dbReference type="Google" id="ProtNLM"/>
    </source>
</evidence>
<keyword evidence="2" id="KW-1185">Reference proteome</keyword>
<dbReference type="AlphaFoldDB" id="A0A7W7SEV0"/>
<dbReference type="Pfam" id="PF12686">
    <property type="entry name" value="DUF3800"/>
    <property type="match status" value="1"/>
</dbReference>
<dbReference type="EMBL" id="JACHJR010000001">
    <property type="protein sequence ID" value="MBB4949164.1"/>
    <property type="molecule type" value="Genomic_DNA"/>
</dbReference>
<organism evidence="1 2">
    <name type="scientific">Kitasatospora gansuensis</name>
    <dbReference type="NCBI Taxonomy" id="258050"/>
    <lineage>
        <taxon>Bacteria</taxon>
        <taxon>Bacillati</taxon>
        <taxon>Actinomycetota</taxon>
        <taxon>Actinomycetes</taxon>
        <taxon>Kitasatosporales</taxon>
        <taxon>Streptomycetaceae</taxon>
        <taxon>Kitasatospora</taxon>
    </lineage>
</organism>
<comment type="caution">
    <text evidence="1">The sequence shown here is derived from an EMBL/GenBank/DDBJ whole genome shotgun (WGS) entry which is preliminary data.</text>
</comment>
<evidence type="ECO:0000313" key="1">
    <source>
        <dbReference type="EMBL" id="MBB4949164.1"/>
    </source>
</evidence>
<sequence>MTITPQPSSVYFVDDSGDSRKLAVLGWVEVDLDSSPSGLDTVLSGWQTFRAELQADPYLNILPSDGLHAVDLAAGRGRPVYGVVRPLGSSAKQPYRDVIRRALVAIDSLVGVRVGSAYRVGEPGDSFGRTKQDLYEALVQHLNDRHAAAGTYASVVFDGNGTESGLRGAHRRLRGPRHIIGGPHLIPARDHDLLQMADLVAYVAFQELTRDERRRFLWDLLTGLIREAEGPLRL</sequence>
<accession>A0A7W7SEV0</accession>
<dbReference type="InterPro" id="IPR024524">
    <property type="entry name" value="DUF3800"/>
</dbReference>
<evidence type="ECO:0000313" key="2">
    <source>
        <dbReference type="Proteomes" id="UP000573327"/>
    </source>
</evidence>
<reference evidence="1 2" key="1">
    <citation type="submission" date="2020-08" db="EMBL/GenBank/DDBJ databases">
        <title>Sequencing the genomes of 1000 actinobacteria strains.</title>
        <authorList>
            <person name="Klenk H.-P."/>
        </authorList>
    </citation>
    <scope>NUCLEOTIDE SEQUENCE [LARGE SCALE GENOMIC DNA]</scope>
    <source>
        <strain evidence="1 2">DSM 44786</strain>
    </source>
</reference>